<reference evidence="12 13" key="1">
    <citation type="submission" date="2014-01" db="EMBL/GenBank/DDBJ databases">
        <title>Isolation of Serratia multitudinisentens RB-25 from Ex-Landfill site.</title>
        <authorList>
            <person name="Robson E.H.J."/>
        </authorList>
    </citation>
    <scope>NUCLEOTIDE SEQUENCE [LARGE SCALE GENOMIC DNA]</scope>
    <source>
        <strain evidence="12 13">RB-25</strain>
    </source>
</reference>
<evidence type="ECO:0000313" key="13">
    <source>
        <dbReference type="Proteomes" id="UP000019030"/>
    </source>
</evidence>
<name>A0A0D4ZXY9_9GAMM</name>
<evidence type="ECO:0000256" key="11">
    <source>
        <dbReference type="SAM" id="Phobius"/>
    </source>
</evidence>
<dbReference type="Proteomes" id="UP000019030">
    <property type="component" value="Chromosome"/>
</dbReference>
<sequence>MLLLVAFLSLSGCVNAKAPAFSLLGSYFPSWIACAVIGIVVAIIARVLFIRVGIDEVLPWRLFVYVCLALAMACLSSLLIFAR</sequence>
<dbReference type="eggNOG" id="ENOG5032QD4">
    <property type="taxonomic scope" value="Bacteria"/>
</dbReference>
<evidence type="ECO:0000256" key="9">
    <source>
        <dbReference type="ARBA" id="ARBA00023139"/>
    </source>
</evidence>
<dbReference type="HOGENOM" id="CLU_157779_0_1_6"/>
<accession>A0A0D4ZXY9</accession>
<keyword evidence="13" id="KW-1185">Reference proteome</keyword>
<dbReference type="STRING" id="1441930.Z042_25395"/>
<protein>
    <recommendedName>
        <fullName evidence="3">Uncharacterized protein YtcA</fullName>
    </recommendedName>
</protein>
<dbReference type="EMBL" id="CP007044">
    <property type="protein sequence ID" value="AJW28979.1"/>
    <property type="molecule type" value="Genomic_DNA"/>
</dbReference>
<gene>
    <name evidence="12" type="ORF">Z042_25395</name>
</gene>
<comment type="subcellular location">
    <subcellularLocation>
        <location evidence="1">Membrane</location>
        <topology evidence="1">Multi-pass membrane protein</topology>
    </subcellularLocation>
</comment>
<feature type="transmembrane region" description="Helical" evidence="11">
    <location>
        <begin position="26"/>
        <end position="50"/>
    </location>
</feature>
<evidence type="ECO:0000256" key="7">
    <source>
        <dbReference type="ARBA" id="ARBA00022989"/>
    </source>
</evidence>
<keyword evidence="10" id="KW-0449">Lipoprotein</keyword>
<feature type="transmembrane region" description="Helical" evidence="11">
    <location>
        <begin position="62"/>
        <end position="82"/>
    </location>
</feature>
<keyword evidence="9" id="KW-0564">Palmitate</keyword>
<dbReference type="AlphaFoldDB" id="A0A0D4ZXY9"/>
<keyword evidence="6" id="KW-0732">Signal</keyword>
<keyword evidence="5 11" id="KW-0812">Transmembrane</keyword>
<evidence type="ECO:0000256" key="10">
    <source>
        <dbReference type="ARBA" id="ARBA00023288"/>
    </source>
</evidence>
<dbReference type="InterPro" id="IPR031381">
    <property type="entry name" value="YtcA"/>
</dbReference>
<evidence type="ECO:0000256" key="6">
    <source>
        <dbReference type="ARBA" id="ARBA00022729"/>
    </source>
</evidence>
<dbReference type="GO" id="GO:0016020">
    <property type="term" value="C:membrane"/>
    <property type="evidence" value="ECO:0007669"/>
    <property type="project" value="UniProtKB-SubCell"/>
</dbReference>
<dbReference type="KEGG" id="sfo:Z042_25395"/>
<proteinExistence type="inferred from homology"/>
<keyword evidence="7 11" id="KW-1133">Transmembrane helix</keyword>
<evidence type="ECO:0000256" key="5">
    <source>
        <dbReference type="ARBA" id="ARBA00022692"/>
    </source>
</evidence>
<evidence type="ECO:0000256" key="8">
    <source>
        <dbReference type="ARBA" id="ARBA00023136"/>
    </source>
</evidence>
<dbReference type="Pfam" id="PF17090">
    <property type="entry name" value="Ytca"/>
    <property type="match status" value="1"/>
</dbReference>
<reference evidence="12 13" key="2">
    <citation type="submission" date="2015-03" db="EMBL/GenBank/DDBJ databases">
        <authorList>
            <person name="Chan K.-G."/>
        </authorList>
    </citation>
    <scope>NUCLEOTIDE SEQUENCE [LARGE SCALE GENOMIC DNA]</scope>
    <source>
        <strain evidence="12 13">RB-25</strain>
    </source>
</reference>
<keyword evidence="4" id="KW-1003">Cell membrane</keyword>
<dbReference type="OrthoDB" id="5958921at2"/>
<evidence type="ECO:0000256" key="2">
    <source>
        <dbReference type="ARBA" id="ARBA00008208"/>
    </source>
</evidence>
<organism evidence="12 13">
    <name type="scientific">Chania multitudinisentens RB-25</name>
    <dbReference type="NCBI Taxonomy" id="1441930"/>
    <lineage>
        <taxon>Bacteria</taxon>
        <taxon>Pseudomonadati</taxon>
        <taxon>Pseudomonadota</taxon>
        <taxon>Gammaproteobacteria</taxon>
        <taxon>Enterobacterales</taxon>
        <taxon>Yersiniaceae</taxon>
        <taxon>Chania</taxon>
    </lineage>
</organism>
<evidence type="ECO:0000256" key="3">
    <source>
        <dbReference type="ARBA" id="ARBA00021237"/>
    </source>
</evidence>
<keyword evidence="8 11" id="KW-0472">Membrane</keyword>
<evidence type="ECO:0000256" key="4">
    <source>
        <dbReference type="ARBA" id="ARBA00022475"/>
    </source>
</evidence>
<comment type="similarity">
    <text evidence="2">Belongs to the YtcA family.</text>
</comment>
<evidence type="ECO:0000256" key="1">
    <source>
        <dbReference type="ARBA" id="ARBA00004141"/>
    </source>
</evidence>
<evidence type="ECO:0000313" key="12">
    <source>
        <dbReference type="EMBL" id="AJW28979.1"/>
    </source>
</evidence>